<dbReference type="AlphaFoldDB" id="A0A4S8LN56"/>
<dbReference type="PANTHER" id="PTHR13259">
    <property type="entry name" value="BLADDER CANCER 10 KD PROTEIN HOMOLOG"/>
    <property type="match status" value="1"/>
</dbReference>
<keyword evidence="4 6" id="KW-0472">Membrane</keyword>
<keyword evidence="8" id="KW-1185">Reference proteome</keyword>
<evidence type="ECO:0000256" key="5">
    <source>
        <dbReference type="SAM" id="MobiDB-lite"/>
    </source>
</evidence>
<comment type="subcellular location">
    <subcellularLocation>
        <location evidence="1">Membrane</location>
    </subcellularLocation>
</comment>
<organism evidence="7 8">
    <name type="scientific">Dendrothele bispora (strain CBS 962.96)</name>
    <dbReference type="NCBI Taxonomy" id="1314807"/>
    <lineage>
        <taxon>Eukaryota</taxon>
        <taxon>Fungi</taxon>
        <taxon>Dikarya</taxon>
        <taxon>Basidiomycota</taxon>
        <taxon>Agaricomycotina</taxon>
        <taxon>Agaricomycetes</taxon>
        <taxon>Agaricomycetidae</taxon>
        <taxon>Agaricales</taxon>
        <taxon>Agaricales incertae sedis</taxon>
        <taxon>Dendrothele</taxon>
    </lineage>
</organism>
<keyword evidence="3 6" id="KW-1133">Transmembrane helix</keyword>
<sequence length="236" mass="26496">MWCTRWFLPLLLLPLPTAPPYFLVLFLLSLVMHAKPCFYCIILLGTLFLSSCYWQPFPLDTPLSKPWSENITTFAEALNATLSPSYSGPIPSVIHLVDRCWCDVSTGSFFEPFNVTHWELSSVYKLKDRLERQQPAGSINSSDNLLVAQNHTKISGDMPQTMPPSLPTDWPKSSYNILKAANIWSLFKPRQHEDVPSSLETNSAPEDGSNVPSRTEFDLRPYGVGLMVDFGLSGNP</sequence>
<evidence type="ECO:0000313" key="7">
    <source>
        <dbReference type="EMBL" id="THU90749.1"/>
    </source>
</evidence>
<evidence type="ECO:0000313" key="8">
    <source>
        <dbReference type="Proteomes" id="UP000297245"/>
    </source>
</evidence>
<feature type="transmembrane region" description="Helical" evidence="6">
    <location>
        <begin position="6"/>
        <end position="30"/>
    </location>
</feature>
<dbReference type="InterPro" id="IPR009598">
    <property type="entry name" value="BCALP"/>
</dbReference>
<keyword evidence="2 6" id="KW-0812">Transmembrane</keyword>
<feature type="transmembrane region" description="Helical" evidence="6">
    <location>
        <begin position="37"/>
        <end position="56"/>
    </location>
</feature>
<evidence type="ECO:0000256" key="3">
    <source>
        <dbReference type="ARBA" id="ARBA00022989"/>
    </source>
</evidence>
<dbReference type="PANTHER" id="PTHR13259:SF1">
    <property type="entry name" value="BLADDER CANCER-ASSOCIATED PROTEIN"/>
    <property type="match status" value="1"/>
</dbReference>
<dbReference type="OrthoDB" id="5563033at2759"/>
<name>A0A4S8LN56_DENBC</name>
<feature type="region of interest" description="Disordered" evidence="5">
    <location>
        <begin position="194"/>
        <end position="216"/>
    </location>
</feature>
<dbReference type="GO" id="GO:0016020">
    <property type="term" value="C:membrane"/>
    <property type="evidence" value="ECO:0007669"/>
    <property type="project" value="UniProtKB-SubCell"/>
</dbReference>
<dbReference type="EMBL" id="ML179326">
    <property type="protein sequence ID" value="THU90749.1"/>
    <property type="molecule type" value="Genomic_DNA"/>
</dbReference>
<dbReference type="SMART" id="SM01396">
    <property type="entry name" value="BC10"/>
    <property type="match status" value="1"/>
</dbReference>
<evidence type="ECO:0000256" key="2">
    <source>
        <dbReference type="ARBA" id="ARBA00022692"/>
    </source>
</evidence>
<evidence type="ECO:0000256" key="1">
    <source>
        <dbReference type="ARBA" id="ARBA00004370"/>
    </source>
</evidence>
<gene>
    <name evidence="7" type="ORF">K435DRAFT_830088</name>
</gene>
<evidence type="ECO:0000256" key="6">
    <source>
        <dbReference type="SAM" id="Phobius"/>
    </source>
</evidence>
<proteinExistence type="predicted"/>
<accession>A0A4S8LN56</accession>
<dbReference type="Pfam" id="PF06726">
    <property type="entry name" value="BC10"/>
    <property type="match status" value="1"/>
</dbReference>
<evidence type="ECO:0000256" key="4">
    <source>
        <dbReference type="ARBA" id="ARBA00023136"/>
    </source>
</evidence>
<reference evidence="7 8" key="1">
    <citation type="journal article" date="2019" name="Nat. Ecol. Evol.">
        <title>Megaphylogeny resolves global patterns of mushroom evolution.</title>
        <authorList>
            <person name="Varga T."/>
            <person name="Krizsan K."/>
            <person name="Foldi C."/>
            <person name="Dima B."/>
            <person name="Sanchez-Garcia M."/>
            <person name="Sanchez-Ramirez S."/>
            <person name="Szollosi G.J."/>
            <person name="Szarkandi J.G."/>
            <person name="Papp V."/>
            <person name="Albert L."/>
            <person name="Andreopoulos W."/>
            <person name="Angelini C."/>
            <person name="Antonin V."/>
            <person name="Barry K.W."/>
            <person name="Bougher N.L."/>
            <person name="Buchanan P."/>
            <person name="Buyck B."/>
            <person name="Bense V."/>
            <person name="Catcheside P."/>
            <person name="Chovatia M."/>
            <person name="Cooper J."/>
            <person name="Damon W."/>
            <person name="Desjardin D."/>
            <person name="Finy P."/>
            <person name="Geml J."/>
            <person name="Haridas S."/>
            <person name="Hughes K."/>
            <person name="Justo A."/>
            <person name="Karasinski D."/>
            <person name="Kautmanova I."/>
            <person name="Kiss B."/>
            <person name="Kocsube S."/>
            <person name="Kotiranta H."/>
            <person name="LaButti K.M."/>
            <person name="Lechner B.E."/>
            <person name="Liimatainen K."/>
            <person name="Lipzen A."/>
            <person name="Lukacs Z."/>
            <person name="Mihaltcheva S."/>
            <person name="Morgado L.N."/>
            <person name="Niskanen T."/>
            <person name="Noordeloos M.E."/>
            <person name="Ohm R.A."/>
            <person name="Ortiz-Santana B."/>
            <person name="Ovrebo C."/>
            <person name="Racz N."/>
            <person name="Riley R."/>
            <person name="Savchenko A."/>
            <person name="Shiryaev A."/>
            <person name="Soop K."/>
            <person name="Spirin V."/>
            <person name="Szebenyi C."/>
            <person name="Tomsovsky M."/>
            <person name="Tulloss R.E."/>
            <person name="Uehling J."/>
            <person name="Grigoriev I.V."/>
            <person name="Vagvolgyi C."/>
            <person name="Papp T."/>
            <person name="Martin F.M."/>
            <person name="Miettinen O."/>
            <person name="Hibbett D.S."/>
            <person name="Nagy L.G."/>
        </authorList>
    </citation>
    <scope>NUCLEOTIDE SEQUENCE [LARGE SCALE GENOMIC DNA]</scope>
    <source>
        <strain evidence="7 8">CBS 962.96</strain>
    </source>
</reference>
<protein>
    <submittedName>
        <fullName evidence="7">Uncharacterized protein</fullName>
    </submittedName>
</protein>
<dbReference type="Proteomes" id="UP000297245">
    <property type="component" value="Unassembled WGS sequence"/>
</dbReference>